<name>A0A4R4V2V2_9ACTN</name>
<proteinExistence type="inferred from homology"/>
<dbReference type="InterPro" id="IPR011051">
    <property type="entry name" value="RmlC_Cupin_sf"/>
</dbReference>
<dbReference type="UniPathway" id="UPA00067">
    <property type="reaction ID" value="UER00123"/>
</dbReference>
<comment type="catalytic activity">
    <reaction evidence="7">
        <text>(2S)-4-acetamido-2-aminobutanoate = L-ectoine + H2O</text>
        <dbReference type="Rhea" id="RHEA:17281"/>
        <dbReference type="ChEBI" id="CHEBI:15377"/>
        <dbReference type="ChEBI" id="CHEBI:58515"/>
        <dbReference type="ChEBI" id="CHEBI:58929"/>
        <dbReference type="EC" id="4.2.1.108"/>
    </reaction>
</comment>
<dbReference type="Pfam" id="PF06339">
    <property type="entry name" value="Ectoine_synth"/>
    <property type="match status" value="1"/>
</dbReference>
<comment type="pathway">
    <text evidence="1">Amine and polyamine biosynthesis; ectoine biosynthesis; L-ectoine from L-aspartate 4-semialdehyde: step 3/3.</text>
</comment>
<dbReference type="CDD" id="cd06978">
    <property type="entry name" value="cupin_EctC"/>
    <property type="match status" value="1"/>
</dbReference>
<comment type="caution">
    <text evidence="8">The sequence shown here is derived from an EMBL/GenBank/DDBJ whole genome shotgun (WGS) entry which is preliminary data.</text>
</comment>
<dbReference type="Gene3D" id="2.60.120.10">
    <property type="entry name" value="Jelly Rolls"/>
    <property type="match status" value="1"/>
</dbReference>
<dbReference type="EC" id="4.2.1.108" evidence="3"/>
<keyword evidence="5" id="KW-0456">Lyase</keyword>
<organism evidence="8 9">
    <name type="scientific">Nonomuraea deserti</name>
    <dbReference type="NCBI Taxonomy" id="1848322"/>
    <lineage>
        <taxon>Bacteria</taxon>
        <taxon>Bacillati</taxon>
        <taxon>Actinomycetota</taxon>
        <taxon>Actinomycetes</taxon>
        <taxon>Streptosporangiales</taxon>
        <taxon>Streptosporangiaceae</taxon>
        <taxon>Nonomuraea</taxon>
    </lineage>
</organism>
<evidence type="ECO:0000313" key="8">
    <source>
        <dbReference type="EMBL" id="TDC99448.1"/>
    </source>
</evidence>
<dbReference type="PANTHER" id="PTHR39289:SF1">
    <property type="entry name" value="L-ECTOINE SYNTHASE"/>
    <property type="match status" value="1"/>
</dbReference>
<evidence type="ECO:0000256" key="5">
    <source>
        <dbReference type="ARBA" id="ARBA00023239"/>
    </source>
</evidence>
<dbReference type="InterPro" id="IPR010462">
    <property type="entry name" value="Ectoine_synth"/>
</dbReference>
<dbReference type="RefSeq" id="WP_132599583.1">
    <property type="nucleotide sequence ID" value="NZ_SMKO01000113.1"/>
</dbReference>
<dbReference type="Proteomes" id="UP000295258">
    <property type="component" value="Unassembled WGS sequence"/>
</dbReference>
<evidence type="ECO:0000256" key="3">
    <source>
        <dbReference type="ARBA" id="ARBA00013192"/>
    </source>
</evidence>
<dbReference type="SUPFAM" id="SSF51182">
    <property type="entry name" value="RmlC-like cupins"/>
    <property type="match status" value="1"/>
</dbReference>
<dbReference type="EMBL" id="SMKO01000113">
    <property type="protein sequence ID" value="TDC99448.1"/>
    <property type="molecule type" value="Genomic_DNA"/>
</dbReference>
<evidence type="ECO:0000256" key="7">
    <source>
        <dbReference type="ARBA" id="ARBA00048714"/>
    </source>
</evidence>
<protein>
    <recommendedName>
        <fullName evidence="4">L-ectoine synthase</fullName>
        <ecNumber evidence="3">4.2.1.108</ecNumber>
    </recommendedName>
    <alternativeName>
        <fullName evidence="6">N-acetyldiaminobutyrate dehydratase</fullName>
    </alternativeName>
</protein>
<keyword evidence="9" id="KW-1185">Reference proteome</keyword>
<evidence type="ECO:0000256" key="1">
    <source>
        <dbReference type="ARBA" id="ARBA00005181"/>
    </source>
</evidence>
<accession>A0A4R4V2V2</accession>
<evidence type="ECO:0000313" key="9">
    <source>
        <dbReference type="Proteomes" id="UP000295258"/>
    </source>
</evidence>
<dbReference type="GO" id="GO:0033990">
    <property type="term" value="F:ectoine synthase activity"/>
    <property type="evidence" value="ECO:0007669"/>
    <property type="project" value="UniProtKB-EC"/>
</dbReference>
<evidence type="ECO:0000256" key="2">
    <source>
        <dbReference type="ARBA" id="ARBA00009637"/>
    </source>
</evidence>
<evidence type="ECO:0000256" key="6">
    <source>
        <dbReference type="ARBA" id="ARBA00033271"/>
    </source>
</evidence>
<dbReference type="InterPro" id="IPR014710">
    <property type="entry name" value="RmlC-like_jellyroll"/>
</dbReference>
<dbReference type="AlphaFoldDB" id="A0A4R4V2V2"/>
<gene>
    <name evidence="8" type="ORF">E1292_31820</name>
</gene>
<dbReference type="PANTHER" id="PTHR39289">
    <property type="match status" value="1"/>
</dbReference>
<comment type="similarity">
    <text evidence="2">Belongs to the ectoine synthase family.</text>
</comment>
<evidence type="ECO:0000256" key="4">
    <source>
        <dbReference type="ARBA" id="ARBA00019707"/>
    </source>
</evidence>
<dbReference type="GO" id="GO:0019491">
    <property type="term" value="P:ectoine biosynthetic process"/>
    <property type="evidence" value="ECO:0007669"/>
    <property type="project" value="UniProtKB-UniPathway"/>
</dbReference>
<dbReference type="NCBIfam" id="NF009806">
    <property type="entry name" value="PRK13290.1"/>
    <property type="match status" value="1"/>
</dbReference>
<reference evidence="8 9" key="1">
    <citation type="submission" date="2019-03" db="EMBL/GenBank/DDBJ databases">
        <title>Draft genome sequences of novel Actinobacteria.</title>
        <authorList>
            <person name="Sahin N."/>
            <person name="Ay H."/>
            <person name="Saygin H."/>
        </authorList>
    </citation>
    <scope>NUCLEOTIDE SEQUENCE [LARGE SCALE GENOMIC DNA]</scope>
    <source>
        <strain evidence="8 9">KC310</strain>
    </source>
</reference>
<sequence>MLVRTLEDVLGTSRDVDWGNGTSRRLVVAADERGYAITDTYVRPGTQTLLRFDRHLEACYCIEGNGRVETTEGGWDLRPGTLYSAELGEEHRLLSETGMRLICVFNPPLRGDERHDSNPDKPSGY</sequence>